<feature type="transmembrane region" description="Helical" evidence="5">
    <location>
        <begin position="68"/>
        <end position="86"/>
    </location>
</feature>
<dbReference type="GO" id="GO:0030416">
    <property type="term" value="P:methylamine metabolic process"/>
    <property type="evidence" value="ECO:0007669"/>
    <property type="project" value="InterPro"/>
</dbReference>
<keyword evidence="4 5" id="KW-0472">Membrane</keyword>
<evidence type="ECO:0000256" key="5">
    <source>
        <dbReference type="SAM" id="Phobius"/>
    </source>
</evidence>
<evidence type="ECO:0000313" key="7">
    <source>
        <dbReference type="EMBL" id="WEY84619.1"/>
    </source>
</evidence>
<reference evidence="7" key="1">
    <citation type="submission" date="2025-02" db="EMBL/GenBank/DDBJ databases">
        <title>Complete genome sequences of 52 Bacillus and Priestia strains isolated from West-African fermentations and 26 reference strains from the DSMZ collection.</title>
        <authorList>
            <person name="Wiedenbein E.S."/>
            <person name="Canoy T.S."/>
            <person name="Hui Y."/>
            <person name="Parkouda C."/>
            <person name="Dawende C."/>
            <person name="Ametefe E."/>
            <person name="Jespersen L."/>
            <person name="Nielsen D.S."/>
        </authorList>
    </citation>
    <scope>NUCLEOTIDE SEQUENCE</scope>
    <source>
        <strain evidence="7">PRO56</strain>
    </source>
</reference>
<organism evidence="7 8">
    <name type="scientific">Bacillus subtilis</name>
    <dbReference type="NCBI Taxonomy" id="1423"/>
    <lineage>
        <taxon>Bacteria</taxon>
        <taxon>Bacillati</taxon>
        <taxon>Bacillota</taxon>
        <taxon>Bacilli</taxon>
        <taxon>Bacillales</taxon>
        <taxon>Bacillaceae</taxon>
        <taxon>Bacillus</taxon>
    </lineage>
</organism>
<sequence length="177" mass="19910">MITLVFSTGIGILFLLSGFSKIVALRESVASIKKLILFSDIISTFLGLTFPFFEVALAILIILYKSSLIVNLVALCITVVFMLINYKMISDRKKISCFCFGNIIKTELGYGGLTQSFLMLVCFLLNIIITSQNSLLLIKDIELKLLILYIVTSILWTITLLLIRSTIDLLYRIPVRD</sequence>
<dbReference type="InterPro" id="IPR009908">
    <property type="entry name" value="Methylamine_util_MauE"/>
</dbReference>
<evidence type="ECO:0000256" key="3">
    <source>
        <dbReference type="ARBA" id="ARBA00022989"/>
    </source>
</evidence>
<feature type="transmembrane region" description="Helical" evidence="5">
    <location>
        <begin position="107"/>
        <end position="129"/>
    </location>
</feature>
<dbReference type="Proteomes" id="UP001214898">
    <property type="component" value="Chromosome"/>
</dbReference>
<evidence type="ECO:0000256" key="4">
    <source>
        <dbReference type="ARBA" id="ARBA00023136"/>
    </source>
</evidence>
<gene>
    <name evidence="7" type="ORF">P5633_20620</name>
</gene>
<keyword evidence="3 5" id="KW-1133">Transmembrane helix</keyword>
<proteinExistence type="predicted"/>
<evidence type="ECO:0000256" key="1">
    <source>
        <dbReference type="ARBA" id="ARBA00004141"/>
    </source>
</evidence>
<feature type="transmembrane region" description="Helical" evidence="5">
    <location>
        <begin position="141"/>
        <end position="163"/>
    </location>
</feature>
<feature type="transmembrane region" description="Helical" evidence="5">
    <location>
        <begin position="36"/>
        <end position="62"/>
    </location>
</feature>
<protein>
    <submittedName>
        <fullName evidence="7">MauE/DoxX family redox-associated membrane protein</fullName>
    </submittedName>
</protein>
<dbReference type="EMBL" id="CP120576">
    <property type="protein sequence ID" value="WEY84619.1"/>
    <property type="molecule type" value="Genomic_DNA"/>
</dbReference>
<comment type="subcellular location">
    <subcellularLocation>
        <location evidence="1">Membrane</location>
        <topology evidence="1">Multi-pass membrane protein</topology>
    </subcellularLocation>
</comment>
<feature type="transmembrane region" description="Helical" evidence="5">
    <location>
        <begin position="6"/>
        <end position="24"/>
    </location>
</feature>
<keyword evidence="2 5" id="KW-0812">Transmembrane</keyword>
<dbReference type="AlphaFoldDB" id="A0AAX3RPA8"/>
<evidence type="ECO:0000313" key="8">
    <source>
        <dbReference type="Proteomes" id="UP001214898"/>
    </source>
</evidence>
<name>A0AAX3RPA8_BACIU</name>
<evidence type="ECO:0000259" key="6">
    <source>
        <dbReference type="Pfam" id="PF07291"/>
    </source>
</evidence>
<dbReference type="Pfam" id="PF07291">
    <property type="entry name" value="MauE"/>
    <property type="match status" value="1"/>
</dbReference>
<dbReference type="GO" id="GO:0016020">
    <property type="term" value="C:membrane"/>
    <property type="evidence" value="ECO:0007669"/>
    <property type="project" value="UniProtKB-SubCell"/>
</dbReference>
<evidence type="ECO:0000256" key="2">
    <source>
        <dbReference type="ARBA" id="ARBA00022692"/>
    </source>
</evidence>
<accession>A0AAX3RPA8</accession>
<feature type="domain" description="Methylamine utilisation protein MauE" evidence="6">
    <location>
        <begin position="2"/>
        <end position="125"/>
    </location>
</feature>